<organism evidence="2 3">
    <name type="scientific">Sphaerisporangium melleum</name>
    <dbReference type="NCBI Taxonomy" id="321316"/>
    <lineage>
        <taxon>Bacteria</taxon>
        <taxon>Bacillati</taxon>
        <taxon>Actinomycetota</taxon>
        <taxon>Actinomycetes</taxon>
        <taxon>Streptosporangiales</taxon>
        <taxon>Streptosporangiaceae</taxon>
        <taxon>Sphaerisporangium</taxon>
    </lineage>
</organism>
<sequence length="104" mass="11025">MSRGYAGRETGQARCSPAVSVLDEAVPVRVYGRTYGPMALGGDRRRWRHGGVGDRRRREGSEPGGAPGLSGAGREREGREAEQAGWRPKGSSGGAGTRGTGDRW</sequence>
<dbReference type="EMBL" id="BMNT01000001">
    <property type="protein sequence ID" value="GGK62527.1"/>
    <property type="molecule type" value="Genomic_DNA"/>
</dbReference>
<comment type="caution">
    <text evidence="2">The sequence shown here is derived from an EMBL/GenBank/DDBJ whole genome shotgun (WGS) entry which is preliminary data.</text>
</comment>
<feature type="region of interest" description="Disordered" evidence="1">
    <location>
        <begin position="34"/>
        <end position="104"/>
    </location>
</feature>
<feature type="compositionally biased region" description="Basic and acidic residues" evidence="1">
    <location>
        <begin position="73"/>
        <end position="82"/>
    </location>
</feature>
<protein>
    <submittedName>
        <fullName evidence="2">Uncharacterized protein</fullName>
    </submittedName>
</protein>
<dbReference type="Proteomes" id="UP000645217">
    <property type="component" value="Unassembled WGS sequence"/>
</dbReference>
<dbReference type="AlphaFoldDB" id="A0A917QPY9"/>
<name>A0A917QPY9_9ACTN</name>
<gene>
    <name evidence="2" type="ORF">GCM10007964_02050</name>
</gene>
<keyword evidence="3" id="KW-1185">Reference proteome</keyword>
<evidence type="ECO:0000256" key="1">
    <source>
        <dbReference type="SAM" id="MobiDB-lite"/>
    </source>
</evidence>
<feature type="compositionally biased region" description="Basic and acidic residues" evidence="1">
    <location>
        <begin position="51"/>
        <end position="61"/>
    </location>
</feature>
<evidence type="ECO:0000313" key="2">
    <source>
        <dbReference type="EMBL" id="GGK62527.1"/>
    </source>
</evidence>
<reference evidence="2" key="1">
    <citation type="journal article" date="2014" name="Int. J. Syst. Evol. Microbiol.">
        <title>Complete genome sequence of Corynebacterium casei LMG S-19264T (=DSM 44701T), isolated from a smear-ripened cheese.</title>
        <authorList>
            <consortium name="US DOE Joint Genome Institute (JGI-PGF)"/>
            <person name="Walter F."/>
            <person name="Albersmeier A."/>
            <person name="Kalinowski J."/>
            <person name="Ruckert C."/>
        </authorList>
    </citation>
    <scope>NUCLEOTIDE SEQUENCE</scope>
    <source>
        <strain evidence="2">JCM 13064</strain>
    </source>
</reference>
<accession>A0A917QPY9</accession>
<evidence type="ECO:0000313" key="3">
    <source>
        <dbReference type="Proteomes" id="UP000645217"/>
    </source>
</evidence>
<feature type="compositionally biased region" description="Gly residues" evidence="1">
    <location>
        <begin position="91"/>
        <end position="104"/>
    </location>
</feature>
<reference evidence="2" key="2">
    <citation type="submission" date="2020-09" db="EMBL/GenBank/DDBJ databases">
        <authorList>
            <person name="Sun Q."/>
            <person name="Ohkuma M."/>
        </authorList>
    </citation>
    <scope>NUCLEOTIDE SEQUENCE</scope>
    <source>
        <strain evidence="2">JCM 13064</strain>
    </source>
</reference>
<proteinExistence type="predicted"/>
<feature type="compositionally biased region" description="Gly residues" evidence="1">
    <location>
        <begin position="62"/>
        <end position="71"/>
    </location>
</feature>